<dbReference type="InterPro" id="IPR038718">
    <property type="entry name" value="SNF2-like_sf"/>
</dbReference>
<keyword evidence="12" id="KW-0175">Coiled coil</keyword>
<dbReference type="PROSITE" id="PS51194">
    <property type="entry name" value="HELICASE_CTER"/>
    <property type="match status" value="1"/>
</dbReference>
<dbReference type="InterPro" id="IPR001650">
    <property type="entry name" value="Helicase_C-like"/>
</dbReference>
<evidence type="ECO:0000256" key="2">
    <source>
        <dbReference type="ARBA" id="ARBA00007025"/>
    </source>
</evidence>
<comment type="subcellular location">
    <subcellularLocation>
        <location evidence="1 11">Nucleus</location>
    </subcellularLocation>
</comment>
<feature type="domain" description="Helicase C-terminal" evidence="15">
    <location>
        <begin position="1209"/>
        <end position="1393"/>
    </location>
</feature>
<evidence type="ECO:0000256" key="4">
    <source>
        <dbReference type="ARBA" id="ARBA00022741"/>
    </source>
</evidence>
<comment type="catalytic activity">
    <reaction evidence="11">
        <text>ATP + H2O = ADP + phosphate + H(+)</text>
        <dbReference type="Rhea" id="RHEA:13065"/>
        <dbReference type="ChEBI" id="CHEBI:15377"/>
        <dbReference type="ChEBI" id="CHEBI:15378"/>
        <dbReference type="ChEBI" id="CHEBI:30616"/>
        <dbReference type="ChEBI" id="CHEBI:43474"/>
        <dbReference type="ChEBI" id="CHEBI:456216"/>
    </reaction>
</comment>
<keyword evidence="8 11" id="KW-0238">DNA-binding</keyword>
<dbReference type="Gene3D" id="3.40.50.300">
    <property type="entry name" value="P-loop containing nucleotide triphosphate hydrolases"/>
    <property type="match status" value="1"/>
</dbReference>
<evidence type="ECO:0000256" key="6">
    <source>
        <dbReference type="ARBA" id="ARBA00022801"/>
    </source>
</evidence>
<keyword evidence="7 11" id="KW-0067">ATP-binding</keyword>
<dbReference type="InterPro" id="IPR027417">
    <property type="entry name" value="P-loop_NTPase"/>
</dbReference>
<feature type="compositionally biased region" description="Polar residues" evidence="13">
    <location>
        <begin position="1446"/>
        <end position="1460"/>
    </location>
</feature>
<comment type="function">
    <text evidence="11">ATPase component of the INO80 complex which remodels chromatin by shifting nucleosomes and is involved in DNA repair.</text>
</comment>
<evidence type="ECO:0000256" key="5">
    <source>
        <dbReference type="ARBA" id="ARBA00022763"/>
    </source>
</evidence>
<keyword evidence="10" id="KW-0539">Nucleus</keyword>
<proteinExistence type="inferred from homology"/>
<comment type="subunit">
    <text evidence="11">Component of the INO80 chromatin-remodeling complex.</text>
</comment>
<dbReference type="GO" id="GO:0016887">
    <property type="term" value="F:ATP hydrolysis activity"/>
    <property type="evidence" value="ECO:0007669"/>
    <property type="project" value="TreeGrafter"/>
</dbReference>
<dbReference type="GO" id="GO:0004386">
    <property type="term" value="F:helicase activity"/>
    <property type="evidence" value="ECO:0007669"/>
    <property type="project" value="UniProtKB-KW"/>
</dbReference>
<feature type="region of interest" description="Disordered" evidence="13">
    <location>
        <begin position="115"/>
        <end position="137"/>
    </location>
</feature>
<evidence type="ECO:0000256" key="13">
    <source>
        <dbReference type="SAM" id="MobiDB-lite"/>
    </source>
</evidence>
<keyword evidence="9 11" id="KW-0234">DNA repair</keyword>
<dbReference type="InterPro" id="IPR050520">
    <property type="entry name" value="INO80/SWR1_helicase"/>
</dbReference>
<dbReference type="GO" id="GO:0031011">
    <property type="term" value="C:Ino80 complex"/>
    <property type="evidence" value="ECO:0007669"/>
    <property type="project" value="UniProtKB-UniRule"/>
</dbReference>
<evidence type="ECO:0000259" key="15">
    <source>
        <dbReference type="PROSITE" id="PS51194"/>
    </source>
</evidence>
<organism evidence="17 18">
    <name type="scientific">Herrania umbratica</name>
    <dbReference type="NCBI Taxonomy" id="108875"/>
    <lineage>
        <taxon>Eukaryota</taxon>
        <taxon>Viridiplantae</taxon>
        <taxon>Streptophyta</taxon>
        <taxon>Embryophyta</taxon>
        <taxon>Tracheophyta</taxon>
        <taxon>Spermatophyta</taxon>
        <taxon>Magnoliopsida</taxon>
        <taxon>eudicotyledons</taxon>
        <taxon>Gunneridae</taxon>
        <taxon>Pentapetalae</taxon>
        <taxon>rosids</taxon>
        <taxon>malvids</taxon>
        <taxon>Malvales</taxon>
        <taxon>Malvaceae</taxon>
        <taxon>Byttnerioideae</taxon>
        <taxon>Herrania</taxon>
    </lineage>
</organism>
<sequence>MESRRQSKDSLSYANLFNLESLMKFKVPQPDDDFDYYGNSSQDESRGSQGGAMVNHGNGTMSERELSLAKRKRRGALNSDEEDEDYQGTRITEERYRSMLGEHIQKYKRRFKDTSLSQAPPRVGIPTPKSNLGGSKMRKLGNEQRAGFYDMETTSEWMNDASPQRLANYHEADLVPKIMYEPAYLDIGEGITYKIPPTYDKLAVSLNLPSFSDVRVEEFYLKGTLDLGSLAAMMDNDKRFGPRSRAWMGEPRPQYESLQARLKALAASNSTQKFTLKVSESALNSSVPEGAAGNIQRSILSEGGVLQVYYVKVLEKGDTYEIIERSLPKKPKVKKDPSVIEREEMEKIGKVWVNIVRRDIPKHHRIFTTFHRKQLIDSKRFAENCQREVKMKVSKSLKFMRGAAFRTRKLARDMLLFWKRVDKEMAEVRKKEEREAAEALRREQELREQKRTEQRLNFLIQQTELYSHFMQNKANSQPSEALPAADEDPNDDKEEEDDTGPSGEEDPEEAELKKEALRAAQDAVSKQKKLTSAFDTECLKLRQSAETEMPLEDSSVAGSSNIDLHNPSTMPVTSTVQTPEMFKGSLKGYQLKGLQWLVNCYEQGLNGILADEMGLGKTIQAMAFLAHLAEEKNIWGPFLVVAPASVLNNWADEISRFCPDLKTLPYWGGLQERMILRKNINPKRLYRREAGFHILITSYQLLVSDEKYFRRVKWQYMVLDEAQAIKSSSSIRWKTLLSFNCRNRLLLTGTPIQNNMAELWALLHFIMPTLFDSHEQFNEWFSKGIENHAEHGGTLNEHQLNRLHAILKPFMLRRVKKDVISELTRKTEITVHCKLSSRQQAFYQAIKNKISLAELFDSNRGHLNEKKILNLMNIVIQLRKVCNHPELFERNEGSTYLYFGEIPNSLLPPPFGELEDVHYAGGHNPISYKVPKLLQREVLQSSETLCSAVAHGVYQELFYKYFNVFSKENVYQSIFQQESSSNGLSVRSGTFGFTHLMNLSPTEVAFLGAGSFMERLMFSISRWDDQFLDGILDSLMEVLDDDFNSSYLESETVRGVTRMLLMPSRSETNSLRRRFATGPGDNPFEALVVSHQDRLLSNTKLLHSTHTFIPRTRAPPIFSQCSDRNFAYRMTEELHHPWVKRLLIGFARTSEFNGPRMPDAPHSLIQEIDCELPVAQPALQLTYKIFGSCPPIQSFDPAKLLTDSGKLQTLDILLKRLRAENHRVLLFAQMTKMLNILEDYMNYRKYRYLRLDGSSTIMDRRDMVRDFQLRNDIFVFLLSTRAGGLGINLTAADTVIFYESDWNPTLDLQAMDRAHRLGQTKDVTVYRLICKETVEEKILQRASQKSTVQQLVMTGGHVQGDLLAPEDVVSLLLDDAQLEQKLREIPLQAKDRIKKKQPTKGIRLDAEGDASLEDLTSTGTQGTGAEPSADPEKAKSSNKKRKSASDRQTSAKQRNSQKMSEASPMYNDLDDILQDDDLQSQRPKRPKRPKKSVNENLEPAITTASASVSEQVQYPPGHEFGPGGFRTEMEHSNILT</sequence>
<comment type="similarity">
    <text evidence="2 11">Belongs to the SNF2/RAD54 helicase family.</text>
</comment>
<dbReference type="PROSITE" id="PS51192">
    <property type="entry name" value="HELICASE_ATP_BIND_1"/>
    <property type="match status" value="1"/>
</dbReference>
<dbReference type="GO" id="GO:0042393">
    <property type="term" value="F:histone binding"/>
    <property type="evidence" value="ECO:0007669"/>
    <property type="project" value="TreeGrafter"/>
</dbReference>
<protein>
    <recommendedName>
        <fullName evidence="3 11">Chromatin-remodeling ATPase INO80</fullName>
        <ecNumber evidence="11">3.6.4.-</ecNumber>
    </recommendedName>
</protein>
<dbReference type="GO" id="GO:0003677">
    <property type="term" value="F:DNA binding"/>
    <property type="evidence" value="ECO:0007669"/>
    <property type="project" value="UniProtKB-UniRule"/>
</dbReference>
<evidence type="ECO:0000256" key="1">
    <source>
        <dbReference type="ARBA" id="ARBA00004123"/>
    </source>
</evidence>
<evidence type="ECO:0000256" key="7">
    <source>
        <dbReference type="ARBA" id="ARBA00022840"/>
    </source>
</evidence>
<keyword evidence="6 11" id="KW-0378">Hydrolase</keyword>
<feature type="coiled-coil region" evidence="12">
    <location>
        <begin position="423"/>
        <end position="462"/>
    </location>
</feature>
<dbReference type="GeneID" id="110414632"/>
<feature type="region of interest" description="Disordered" evidence="13">
    <location>
        <begin position="1394"/>
        <end position="1536"/>
    </location>
</feature>
<dbReference type="GO" id="GO:0005524">
    <property type="term" value="F:ATP binding"/>
    <property type="evidence" value="ECO:0007669"/>
    <property type="project" value="UniProtKB-UniRule"/>
</dbReference>
<dbReference type="FunFam" id="3.40.50.10810:FF:000006">
    <property type="entry name" value="Putative DNA helicase INO80"/>
    <property type="match status" value="1"/>
</dbReference>
<gene>
    <name evidence="18" type="primary">LOC110414632</name>
</gene>
<dbReference type="Pfam" id="PF00176">
    <property type="entry name" value="SNF2-rel_dom"/>
    <property type="match status" value="1"/>
</dbReference>
<dbReference type="InterPro" id="IPR020838">
    <property type="entry name" value="DBINO"/>
</dbReference>
<dbReference type="RefSeq" id="XP_021281602.1">
    <property type="nucleotide sequence ID" value="XM_021425927.1"/>
</dbReference>
<evidence type="ECO:0000256" key="8">
    <source>
        <dbReference type="ARBA" id="ARBA00023125"/>
    </source>
</evidence>
<keyword evidence="5 11" id="KW-0227">DNA damage</keyword>
<evidence type="ECO:0000313" key="18">
    <source>
        <dbReference type="RefSeq" id="XP_021281602.1"/>
    </source>
</evidence>
<dbReference type="InterPro" id="IPR014001">
    <property type="entry name" value="Helicase_ATP-bd"/>
</dbReference>
<keyword evidence="18" id="KW-0347">Helicase</keyword>
<dbReference type="InterPro" id="IPR000330">
    <property type="entry name" value="SNF2_N"/>
</dbReference>
<dbReference type="PROSITE" id="PS51413">
    <property type="entry name" value="DBINO"/>
    <property type="match status" value="1"/>
</dbReference>
<feature type="domain" description="DBINO" evidence="16">
    <location>
        <begin position="351"/>
        <end position="476"/>
    </location>
</feature>
<keyword evidence="17" id="KW-1185">Reference proteome</keyword>
<keyword evidence="4" id="KW-0547">Nucleotide-binding</keyword>
<evidence type="ECO:0000256" key="9">
    <source>
        <dbReference type="ARBA" id="ARBA00023204"/>
    </source>
</evidence>
<dbReference type="OrthoDB" id="448448at2759"/>
<feature type="region of interest" description="Disordered" evidence="13">
    <location>
        <begin position="473"/>
        <end position="519"/>
    </location>
</feature>
<feature type="compositionally biased region" description="Basic and acidic residues" evidence="13">
    <location>
        <begin position="1527"/>
        <end position="1536"/>
    </location>
</feature>
<evidence type="ECO:0000259" key="14">
    <source>
        <dbReference type="PROSITE" id="PS51192"/>
    </source>
</evidence>
<dbReference type="CDD" id="cd18793">
    <property type="entry name" value="SF2_C_SNF"/>
    <property type="match status" value="1"/>
</dbReference>
<evidence type="ECO:0000313" key="17">
    <source>
        <dbReference type="Proteomes" id="UP000504621"/>
    </source>
</evidence>
<dbReference type="SUPFAM" id="SSF52540">
    <property type="entry name" value="P-loop containing nucleoside triphosphate hydrolases"/>
    <property type="match status" value="2"/>
</dbReference>
<feature type="compositionally biased region" description="Acidic residues" evidence="13">
    <location>
        <begin position="1468"/>
        <end position="1478"/>
    </location>
</feature>
<accession>A0A6J1A3A7</accession>
<dbReference type="PANTHER" id="PTHR45685:SF2">
    <property type="entry name" value="CHROMATIN-REMODELING ATPASE INO80"/>
    <property type="match status" value="1"/>
</dbReference>
<feature type="compositionally biased region" description="Polar residues" evidence="13">
    <location>
        <begin position="1502"/>
        <end position="1512"/>
    </location>
</feature>
<dbReference type="Gene3D" id="3.40.50.10810">
    <property type="entry name" value="Tandem AAA-ATPase domain"/>
    <property type="match status" value="1"/>
</dbReference>
<reference evidence="18" key="1">
    <citation type="submission" date="2025-08" db="UniProtKB">
        <authorList>
            <consortium name="RefSeq"/>
        </authorList>
    </citation>
    <scope>IDENTIFICATION</scope>
    <source>
        <tissue evidence="18">Leaf</tissue>
    </source>
</reference>
<comment type="domain">
    <text evidence="11">The DBINO region is involved in binding to DNA.</text>
</comment>
<evidence type="ECO:0000256" key="11">
    <source>
        <dbReference type="RuleBase" id="RU368001"/>
    </source>
</evidence>
<feature type="compositionally biased region" description="Acidic residues" evidence="13">
    <location>
        <begin position="485"/>
        <end position="509"/>
    </location>
</feature>
<dbReference type="InterPro" id="IPR049730">
    <property type="entry name" value="SNF2/RAD54-like_C"/>
</dbReference>
<dbReference type="Proteomes" id="UP000504621">
    <property type="component" value="Unplaced"/>
</dbReference>
<dbReference type="EC" id="3.6.4.-" evidence="11"/>
<dbReference type="PANTHER" id="PTHR45685">
    <property type="entry name" value="HELICASE SRCAP-RELATED"/>
    <property type="match status" value="1"/>
</dbReference>
<dbReference type="SMART" id="SM00487">
    <property type="entry name" value="DEXDc"/>
    <property type="match status" value="1"/>
</dbReference>
<evidence type="ECO:0000256" key="10">
    <source>
        <dbReference type="ARBA" id="ARBA00023242"/>
    </source>
</evidence>
<evidence type="ECO:0000256" key="12">
    <source>
        <dbReference type="SAM" id="Coils"/>
    </source>
</evidence>
<dbReference type="SMART" id="SM00490">
    <property type="entry name" value="HELICc"/>
    <property type="match status" value="1"/>
</dbReference>
<dbReference type="GO" id="GO:0006281">
    <property type="term" value="P:DNA repair"/>
    <property type="evidence" value="ECO:0007669"/>
    <property type="project" value="UniProtKB-UniRule"/>
</dbReference>
<name>A0A6J1A3A7_9ROSI</name>
<feature type="domain" description="Helicase ATP-binding" evidence="14">
    <location>
        <begin position="598"/>
        <end position="769"/>
    </location>
</feature>
<evidence type="ECO:0000256" key="3">
    <source>
        <dbReference type="ARBA" id="ARBA00019805"/>
    </source>
</evidence>
<dbReference type="GO" id="GO:0006338">
    <property type="term" value="P:chromatin remodeling"/>
    <property type="evidence" value="ECO:0007669"/>
    <property type="project" value="UniProtKB-UniRule"/>
</dbReference>
<evidence type="ECO:0000259" key="16">
    <source>
        <dbReference type="PROSITE" id="PS51413"/>
    </source>
</evidence>
<feature type="compositionally biased region" description="Basic residues" evidence="13">
    <location>
        <begin position="1482"/>
        <end position="1491"/>
    </location>
</feature>
<dbReference type="FunFam" id="3.40.50.300:FF:001066">
    <property type="entry name" value="DNA helicase INO80-like protein"/>
    <property type="match status" value="1"/>
</dbReference>
<dbReference type="Pfam" id="PF00271">
    <property type="entry name" value="Helicase_C"/>
    <property type="match status" value="1"/>
</dbReference>
<dbReference type="Pfam" id="PF13892">
    <property type="entry name" value="DBINO"/>
    <property type="match status" value="1"/>
</dbReference>
<feature type="region of interest" description="Disordered" evidence="13">
    <location>
        <begin position="30"/>
        <end position="90"/>
    </location>
</feature>